<reference evidence="1 2" key="1">
    <citation type="submission" date="2018-07" db="EMBL/GenBank/DDBJ databases">
        <title>Bacillus sp. YLB-04 draft genome sequence.</title>
        <authorList>
            <person name="Yu L."/>
            <person name="Tang X."/>
        </authorList>
    </citation>
    <scope>NUCLEOTIDE SEQUENCE [LARGE SCALE GENOMIC DNA]</scope>
    <source>
        <strain evidence="1 2">YLB-04</strain>
    </source>
</reference>
<evidence type="ECO:0000313" key="2">
    <source>
        <dbReference type="Proteomes" id="UP000257144"/>
    </source>
</evidence>
<comment type="caution">
    <text evidence="1">The sequence shown here is derived from an EMBL/GenBank/DDBJ whole genome shotgun (WGS) entry which is preliminary data.</text>
</comment>
<dbReference type="RefSeq" id="WP_115450012.1">
    <property type="nucleotide sequence ID" value="NZ_QNQT01000001.1"/>
</dbReference>
<evidence type="ECO:0000313" key="1">
    <source>
        <dbReference type="EMBL" id="RDU38099.1"/>
    </source>
</evidence>
<protein>
    <submittedName>
        <fullName evidence="1">Uncharacterized protein</fullName>
    </submittedName>
</protein>
<dbReference type="AlphaFoldDB" id="A0A3D8GV56"/>
<name>A0A3D8GV56_9BACI</name>
<dbReference type="Proteomes" id="UP000257144">
    <property type="component" value="Unassembled WGS sequence"/>
</dbReference>
<organism evidence="1 2">
    <name type="scientific">Neobacillus piezotolerans</name>
    <dbReference type="NCBI Taxonomy" id="2259171"/>
    <lineage>
        <taxon>Bacteria</taxon>
        <taxon>Bacillati</taxon>
        <taxon>Bacillota</taxon>
        <taxon>Bacilli</taxon>
        <taxon>Bacillales</taxon>
        <taxon>Bacillaceae</taxon>
        <taxon>Neobacillus</taxon>
    </lineage>
</organism>
<accession>A0A3D8GV56</accession>
<proteinExistence type="predicted"/>
<gene>
    <name evidence="1" type="ORF">DRW41_00550</name>
</gene>
<sequence>MKKKLAIILGLIYILIGCSSDEERVVNKLKSEVEGKYSIVIFDNKTTSEEYQGSINNDLIDANELREVIHSLTYIILDENSSHDYNYKKALSLNSFPEIVVFDNKGIVLQTNKVEELEKFFLQ</sequence>
<dbReference type="OrthoDB" id="2626097at2"/>
<dbReference type="PROSITE" id="PS51257">
    <property type="entry name" value="PROKAR_LIPOPROTEIN"/>
    <property type="match status" value="1"/>
</dbReference>
<keyword evidence="2" id="KW-1185">Reference proteome</keyword>
<dbReference type="EMBL" id="QNQT01000001">
    <property type="protein sequence ID" value="RDU38099.1"/>
    <property type="molecule type" value="Genomic_DNA"/>
</dbReference>